<keyword evidence="2" id="KW-1185">Reference proteome</keyword>
<dbReference type="Pfam" id="PF10842">
    <property type="entry name" value="DUF2642"/>
    <property type="match status" value="1"/>
</dbReference>
<proteinExistence type="predicted"/>
<dbReference type="RefSeq" id="WP_379494988.1">
    <property type="nucleotide sequence ID" value="NZ_JBHSAO010000001.1"/>
</dbReference>
<dbReference type="EMBL" id="JBHSAO010000001">
    <property type="protein sequence ID" value="MFC4022478.1"/>
    <property type="molecule type" value="Genomic_DNA"/>
</dbReference>
<name>A0ABV8GSD0_9BACI</name>
<comment type="caution">
    <text evidence="1">The sequence shown here is derived from an EMBL/GenBank/DDBJ whole genome shotgun (WGS) entry which is preliminary data.</text>
</comment>
<protein>
    <submittedName>
        <fullName evidence="1">DUF2642 domain-containing protein</fullName>
    </submittedName>
</protein>
<evidence type="ECO:0000313" key="2">
    <source>
        <dbReference type="Proteomes" id="UP001595772"/>
    </source>
</evidence>
<dbReference type="Proteomes" id="UP001595772">
    <property type="component" value="Unassembled WGS sequence"/>
</dbReference>
<gene>
    <name evidence="1" type="ORF">ACFOUV_01440</name>
</gene>
<organism evidence="1 2">
    <name type="scientific">Oceanobacillus longus</name>
    <dbReference type="NCBI Taxonomy" id="930120"/>
    <lineage>
        <taxon>Bacteria</taxon>
        <taxon>Bacillati</taxon>
        <taxon>Bacillota</taxon>
        <taxon>Bacilli</taxon>
        <taxon>Bacillales</taxon>
        <taxon>Bacillaceae</taxon>
        <taxon>Oceanobacillus</taxon>
    </lineage>
</organism>
<evidence type="ECO:0000313" key="1">
    <source>
        <dbReference type="EMBL" id="MFC4022478.1"/>
    </source>
</evidence>
<reference evidence="2" key="1">
    <citation type="journal article" date="2019" name="Int. J. Syst. Evol. Microbiol.">
        <title>The Global Catalogue of Microorganisms (GCM) 10K type strain sequencing project: providing services to taxonomists for standard genome sequencing and annotation.</title>
        <authorList>
            <consortium name="The Broad Institute Genomics Platform"/>
            <consortium name="The Broad Institute Genome Sequencing Center for Infectious Disease"/>
            <person name="Wu L."/>
            <person name="Ma J."/>
        </authorList>
    </citation>
    <scope>NUCLEOTIDE SEQUENCE [LARGE SCALE GENOMIC DNA]</scope>
    <source>
        <strain evidence="2">IBRC-M 10703</strain>
    </source>
</reference>
<dbReference type="InterPro" id="IPR020139">
    <property type="entry name" value="DUF2642"/>
</dbReference>
<accession>A0ABV8GSD0</accession>
<sequence length="80" mass="9558">MSEKQEERNLPRNMPQMMTHVDPYLYEMLQACTGSYVVIQTMKDTVRGELAQVYPDHVVVVHNGYYFYVRIPQIIWVLRH</sequence>